<organism evidence="1 2">
    <name type="scientific">Marivirga sericea</name>
    <dbReference type="NCBI Taxonomy" id="1028"/>
    <lineage>
        <taxon>Bacteria</taxon>
        <taxon>Pseudomonadati</taxon>
        <taxon>Bacteroidota</taxon>
        <taxon>Cytophagia</taxon>
        <taxon>Cytophagales</taxon>
        <taxon>Marivirgaceae</taxon>
        <taxon>Marivirga</taxon>
    </lineage>
</organism>
<proteinExistence type="predicted"/>
<dbReference type="Proteomes" id="UP000193804">
    <property type="component" value="Unassembled WGS sequence"/>
</dbReference>
<protein>
    <submittedName>
        <fullName evidence="1">Uncharacterized protein</fullName>
    </submittedName>
</protein>
<dbReference type="STRING" id="1028.SAMN05661096_00092"/>
<dbReference type="OrthoDB" id="3078221at2"/>
<evidence type="ECO:0000313" key="2">
    <source>
        <dbReference type="Proteomes" id="UP000193804"/>
    </source>
</evidence>
<dbReference type="AlphaFoldDB" id="A0A1X7I0L2"/>
<gene>
    <name evidence="1" type="ORF">SAMN05661096_00092</name>
</gene>
<reference evidence="2" key="1">
    <citation type="submission" date="2017-04" db="EMBL/GenBank/DDBJ databases">
        <authorList>
            <person name="Varghese N."/>
            <person name="Submissions S."/>
        </authorList>
    </citation>
    <scope>NUCLEOTIDE SEQUENCE [LARGE SCALE GENOMIC DNA]</scope>
    <source>
        <strain evidence="2">DSM 4125</strain>
    </source>
</reference>
<sequence>MSFKDSQFDYLFSAIADKYPAIAQKTDTTQFQFAGSPMAAAWTKGDSYEAHQFANHVPADVNGFYTPNPGELSNAYGSLIASIDPGVDGSKDPTYIKLIKQKQDAESAQKSNLDQMKAAWATYVQANTDPKTGQPAMSFDDWKNSEIGGLEYQNAIDSKQAELDDITKNIATLVKSFNAALAQDQEKFTDDKYQAQYTRKGTPVQLPEITIEGDLGQDVSNWDNAPEGSYDLDVTLTKDSEVKTPWKTLTRTDVSQHCFKTSVTSKTTSSRIINDSHYKLRVMLKGFKSYNITFGGWYDSTYVSPNTAKFSPASTVNSETFFAANGGALHMIPSQVWVMYQPEIELTISSELYKETVKGDLESNIDWLDILSMRFSADAGHSIVKEGETVTTISFKSPTLQGPQVYGVTSLLEVK</sequence>
<dbReference type="EMBL" id="FXAW01000001">
    <property type="protein sequence ID" value="SMG07923.1"/>
    <property type="molecule type" value="Genomic_DNA"/>
</dbReference>
<accession>A0A1X7I0L2</accession>
<dbReference type="RefSeq" id="WP_085515118.1">
    <property type="nucleotide sequence ID" value="NZ_FXAW01000001.1"/>
</dbReference>
<name>A0A1X7I0L2_9BACT</name>
<keyword evidence="2" id="KW-1185">Reference proteome</keyword>
<evidence type="ECO:0000313" key="1">
    <source>
        <dbReference type="EMBL" id="SMG07923.1"/>
    </source>
</evidence>